<dbReference type="STRING" id="536979.SAMN04488055_0565"/>
<evidence type="ECO:0000259" key="5">
    <source>
        <dbReference type="Pfam" id="PF08281"/>
    </source>
</evidence>
<evidence type="ECO:0000256" key="4">
    <source>
        <dbReference type="ARBA" id="ARBA00023163"/>
    </source>
</evidence>
<dbReference type="Gene3D" id="1.10.10.10">
    <property type="entry name" value="Winged helix-like DNA-binding domain superfamily/Winged helix DNA-binding domain"/>
    <property type="match status" value="1"/>
</dbReference>
<keyword evidence="4" id="KW-0804">Transcription</keyword>
<dbReference type="InterPro" id="IPR036388">
    <property type="entry name" value="WH-like_DNA-bd_sf"/>
</dbReference>
<keyword evidence="7" id="KW-1185">Reference proteome</keyword>
<organism evidence="6 7">
    <name type="scientific">Chitinophaga niabensis</name>
    <dbReference type="NCBI Taxonomy" id="536979"/>
    <lineage>
        <taxon>Bacteria</taxon>
        <taxon>Pseudomonadati</taxon>
        <taxon>Bacteroidota</taxon>
        <taxon>Chitinophagia</taxon>
        <taxon>Chitinophagales</taxon>
        <taxon>Chitinophagaceae</taxon>
        <taxon>Chitinophaga</taxon>
    </lineage>
</organism>
<keyword evidence="3" id="KW-0731">Sigma factor</keyword>
<evidence type="ECO:0000256" key="1">
    <source>
        <dbReference type="ARBA" id="ARBA00010641"/>
    </source>
</evidence>
<keyword evidence="2" id="KW-0805">Transcription regulation</keyword>
<dbReference type="SUPFAM" id="SSF88659">
    <property type="entry name" value="Sigma3 and sigma4 domains of RNA polymerase sigma factors"/>
    <property type="match status" value="1"/>
</dbReference>
<name>A0A1N6DB26_9BACT</name>
<evidence type="ECO:0000313" key="7">
    <source>
        <dbReference type="Proteomes" id="UP000185003"/>
    </source>
</evidence>
<dbReference type="AlphaFoldDB" id="A0A1N6DB26"/>
<gene>
    <name evidence="6" type="ORF">SAMN04488055_0565</name>
</gene>
<dbReference type="CDD" id="cd06171">
    <property type="entry name" value="Sigma70_r4"/>
    <property type="match status" value="1"/>
</dbReference>
<evidence type="ECO:0000256" key="3">
    <source>
        <dbReference type="ARBA" id="ARBA00023082"/>
    </source>
</evidence>
<sequence>MGKWACILTKRVISLAAFTQSNKIKIRDELYGHLHDKALWSKVIEGDKDALAFIYKTYFNSLYQYGMKLQPDEGLVKDCIHDLFVTIWLSRERLSVTDSIRYYLLASLKRKIASQQQKKLPGHFGENTNSFTSSPEEVLIGEQSNLELRAKLGKIMDQLPRRQKEILYLRYYEGLDTKQTAAIMELSVNSTYVLLSKAINYLKKHSDKLIITSFLIFSEFFLK</sequence>
<dbReference type="PANTHER" id="PTHR43133:SF46">
    <property type="entry name" value="RNA POLYMERASE SIGMA-70 FACTOR ECF SUBFAMILY"/>
    <property type="match status" value="1"/>
</dbReference>
<dbReference type="GO" id="GO:0006352">
    <property type="term" value="P:DNA-templated transcription initiation"/>
    <property type="evidence" value="ECO:0007669"/>
    <property type="project" value="InterPro"/>
</dbReference>
<feature type="domain" description="RNA polymerase sigma factor 70 region 4 type 2" evidence="5">
    <location>
        <begin position="151"/>
        <end position="198"/>
    </location>
</feature>
<dbReference type="EMBL" id="FSRA01000001">
    <property type="protein sequence ID" value="SIN68018.1"/>
    <property type="molecule type" value="Genomic_DNA"/>
</dbReference>
<dbReference type="NCBIfam" id="TIGR02937">
    <property type="entry name" value="sigma70-ECF"/>
    <property type="match status" value="1"/>
</dbReference>
<dbReference type="Proteomes" id="UP000185003">
    <property type="component" value="Unassembled WGS sequence"/>
</dbReference>
<dbReference type="InterPro" id="IPR013325">
    <property type="entry name" value="RNA_pol_sigma_r2"/>
</dbReference>
<protein>
    <submittedName>
        <fullName evidence="6">RNA polymerase sigma factor, sigma-70 family</fullName>
    </submittedName>
</protein>
<accession>A0A1N6DB26</accession>
<evidence type="ECO:0000256" key="2">
    <source>
        <dbReference type="ARBA" id="ARBA00023015"/>
    </source>
</evidence>
<dbReference type="InterPro" id="IPR013324">
    <property type="entry name" value="RNA_pol_sigma_r3/r4-like"/>
</dbReference>
<proteinExistence type="inferred from homology"/>
<dbReference type="PANTHER" id="PTHR43133">
    <property type="entry name" value="RNA POLYMERASE ECF-TYPE SIGMA FACTO"/>
    <property type="match status" value="1"/>
</dbReference>
<dbReference type="Gene3D" id="1.10.1740.10">
    <property type="match status" value="1"/>
</dbReference>
<dbReference type="GO" id="GO:0016987">
    <property type="term" value="F:sigma factor activity"/>
    <property type="evidence" value="ECO:0007669"/>
    <property type="project" value="UniProtKB-KW"/>
</dbReference>
<dbReference type="InterPro" id="IPR013249">
    <property type="entry name" value="RNA_pol_sigma70_r4_t2"/>
</dbReference>
<dbReference type="GO" id="GO:0003677">
    <property type="term" value="F:DNA binding"/>
    <property type="evidence" value="ECO:0007669"/>
    <property type="project" value="InterPro"/>
</dbReference>
<comment type="similarity">
    <text evidence="1">Belongs to the sigma-70 factor family. ECF subfamily.</text>
</comment>
<dbReference type="SUPFAM" id="SSF88946">
    <property type="entry name" value="Sigma2 domain of RNA polymerase sigma factors"/>
    <property type="match status" value="1"/>
</dbReference>
<dbReference type="InterPro" id="IPR014284">
    <property type="entry name" value="RNA_pol_sigma-70_dom"/>
</dbReference>
<dbReference type="Pfam" id="PF08281">
    <property type="entry name" value="Sigma70_r4_2"/>
    <property type="match status" value="1"/>
</dbReference>
<evidence type="ECO:0000313" key="6">
    <source>
        <dbReference type="EMBL" id="SIN68018.1"/>
    </source>
</evidence>
<dbReference type="InterPro" id="IPR039425">
    <property type="entry name" value="RNA_pol_sigma-70-like"/>
</dbReference>
<reference evidence="6 7" key="1">
    <citation type="submission" date="2016-11" db="EMBL/GenBank/DDBJ databases">
        <authorList>
            <person name="Jaros S."/>
            <person name="Januszkiewicz K."/>
            <person name="Wedrychowicz H."/>
        </authorList>
    </citation>
    <scope>NUCLEOTIDE SEQUENCE [LARGE SCALE GENOMIC DNA]</scope>
    <source>
        <strain evidence="6 7">DSM 24787</strain>
    </source>
</reference>